<dbReference type="GeneID" id="16547966"/>
<organism evidence="1 2">
    <name type="scientific">Blackberry vein banding-associated virus</name>
    <dbReference type="NCBI Taxonomy" id="1381464"/>
    <lineage>
        <taxon>Viruses</taxon>
        <taxon>Riboviria</taxon>
        <taxon>Orthornavirae</taxon>
        <taxon>Kitrinoviricota</taxon>
        <taxon>Alsuviricetes</taxon>
        <taxon>Martellivirales</taxon>
        <taxon>Closteroviridae</taxon>
        <taxon>Ampelovirus</taxon>
        <taxon>Ampelovirus venarubi</taxon>
    </lineage>
</organism>
<dbReference type="RefSeq" id="YP_008411017.1">
    <property type="nucleotide sequence ID" value="NC_022072.1"/>
</dbReference>
<dbReference type="OrthoDB" id="35813at10239"/>
<protein>
    <submittedName>
        <fullName evidence="1">Putative silencing suppressor</fullName>
    </submittedName>
</protein>
<accession>S5TS79</accession>
<proteinExistence type="predicted"/>
<dbReference type="KEGG" id="vg:16547966"/>
<sequence length="185" mass="20610">MEFKPVTIKVSKVGSGEIVPYNVESIDMVSYALFDNVKDFRVVSKEDSSTLSEGYSTNSAFILNPYKIFGAVFDKSGKAIATDVASVFRVYDLHNYVVEKIGDIALYKRVTYLCEYDSLGGSVETITVKVVKDDGTIVDVVIDNNHKCWAGLKKDLVWEQNQARTLKGKDVLDAVLLLENYPGFK</sequence>
<dbReference type="Proteomes" id="UP000201347">
    <property type="component" value="Segment"/>
</dbReference>
<name>S5TS79_9CLOS</name>
<evidence type="ECO:0000313" key="1">
    <source>
        <dbReference type="EMBL" id="AGS48185.1"/>
    </source>
</evidence>
<reference evidence="1 2" key="1">
    <citation type="journal article" date="2013" name="Virus Res.">
        <title>Molecular characterization and population structure of blackberry vein banding associated virus, new ampelovirus associated with yellow vein disease.</title>
        <authorList>
            <person name="Thekke-Veetil T."/>
            <person name="Aboughanem-Sabanadzovic N."/>
            <person name="Keller K.E."/>
            <person name="Martin R.R."/>
            <person name="Sabanadzovic S."/>
            <person name="Tzanetakis I.E."/>
        </authorList>
    </citation>
    <scope>NUCLEOTIDE SEQUENCE [LARGE SCALE GENOMIC DNA]</scope>
    <source>
        <strain evidence="1">Mississippi1</strain>
    </source>
</reference>
<dbReference type="EMBL" id="KC904540">
    <property type="protein sequence ID" value="AGS48185.1"/>
    <property type="molecule type" value="Genomic_RNA"/>
</dbReference>
<keyword evidence="2" id="KW-1185">Reference proteome</keyword>
<evidence type="ECO:0000313" key="2">
    <source>
        <dbReference type="Proteomes" id="UP000201347"/>
    </source>
</evidence>